<dbReference type="EMBL" id="CAXAMM010018779">
    <property type="protein sequence ID" value="CAK9044164.1"/>
    <property type="molecule type" value="Genomic_DNA"/>
</dbReference>
<gene>
    <name evidence="2" type="ORF">SCF082_LOCUS25133</name>
</gene>
<evidence type="ECO:0000313" key="2">
    <source>
        <dbReference type="EMBL" id="CAK9044164.1"/>
    </source>
</evidence>
<dbReference type="SUPFAM" id="SSF82185">
    <property type="entry name" value="Histone H3 K4-specific methyltransferase SET7/9 N-terminal domain"/>
    <property type="match status" value="4"/>
</dbReference>
<keyword evidence="3" id="KW-1185">Reference proteome</keyword>
<evidence type="ECO:0000256" key="1">
    <source>
        <dbReference type="ARBA" id="ARBA00022737"/>
    </source>
</evidence>
<reference evidence="2 3" key="1">
    <citation type="submission" date="2024-02" db="EMBL/GenBank/DDBJ databases">
        <authorList>
            <person name="Chen Y."/>
            <person name="Shah S."/>
            <person name="Dougan E. K."/>
            <person name="Thang M."/>
            <person name="Chan C."/>
        </authorList>
    </citation>
    <scope>NUCLEOTIDE SEQUENCE [LARGE SCALE GENOMIC DNA]</scope>
</reference>
<accession>A0ABP0M080</accession>
<dbReference type="Pfam" id="PF10294">
    <property type="entry name" value="Methyltransf_16"/>
    <property type="match status" value="1"/>
</dbReference>
<comment type="caution">
    <text evidence="2">The sequence shown here is derived from an EMBL/GenBank/DDBJ whole genome shotgun (WGS) entry which is preliminary data.</text>
</comment>
<dbReference type="Pfam" id="PF02493">
    <property type="entry name" value="MORN"/>
    <property type="match status" value="17"/>
</dbReference>
<dbReference type="PANTHER" id="PTHR43215">
    <property type="entry name" value="RADIAL SPOKE HEAD 1 HOMOLOG"/>
    <property type="match status" value="1"/>
</dbReference>
<dbReference type="InterPro" id="IPR029063">
    <property type="entry name" value="SAM-dependent_MTases_sf"/>
</dbReference>
<dbReference type="Proteomes" id="UP001642464">
    <property type="component" value="Unassembled WGS sequence"/>
</dbReference>
<dbReference type="SUPFAM" id="SSF53335">
    <property type="entry name" value="S-adenosyl-L-methionine-dependent methyltransferases"/>
    <property type="match status" value="1"/>
</dbReference>
<dbReference type="Gene3D" id="2.20.110.10">
    <property type="entry name" value="Histone H3 K4-specific methyltransferase SET7/9 N-terminal domain"/>
    <property type="match status" value="8"/>
</dbReference>
<proteinExistence type="predicted"/>
<organism evidence="2 3">
    <name type="scientific">Durusdinium trenchii</name>
    <dbReference type="NCBI Taxonomy" id="1381693"/>
    <lineage>
        <taxon>Eukaryota</taxon>
        <taxon>Sar</taxon>
        <taxon>Alveolata</taxon>
        <taxon>Dinophyceae</taxon>
        <taxon>Suessiales</taxon>
        <taxon>Symbiodiniaceae</taxon>
        <taxon>Durusdinium</taxon>
    </lineage>
</organism>
<protein>
    <submittedName>
        <fullName evidence="2">Phosphatidylinositol 4-phosphate 5-kinase 6 (AtPIP5K6) (1-phosphatidylinositol 4-phosphate kinase 6) (Diphosphoinositide kinase 6) (PtdIns(4)P-5-kinase 6)</fullName>
    </submittedName>
</protein>
<sequence>MSDIFSLLFKADGYNATRLPLRETRPGRPQVPSRLPDEHVNRKDNTLNIEHLMSEKRSGLDFGVVNPRRTDSDKLTTNRLVKDQRIFSNGNSYVGTWLNGRMHGEGHYIWSDGSEYFGEFHEGYMWGNGKKTWPTGRTYDGEWRKDQMWGEGKMTWPSGEEYIGSLKKGVFHGKGTRTWPNGDRYAGSFKHEMQDGEGTFESAEEGWVYSGQWLQNRMNGRGKVKWPNGIEYDGEWKDGIREGKGKLTWADGSSYKGEFQHNCIEGKGKKTLPDGSWFEGQFHDSELEGRGTFHWPDGTEFEGLWHNSEIVGPGCHRFPNGTMITGVFENHGATGEGTKKWANGSMYTGTLLNNSIHKYGVFQWPDGRRYIGQFQDEMMHGEGMLCWSDDFGVCRYKGTFEHNVFQGHGVLEWSVKARYVGEFFNGLYHGEGTFEWPDKANVYRGQWQFGEMSGRGTLTTSCGSVCSGEFHAGNMEGRGTITFITNDQYTGEFKDSMFNGLGCYTWSSGVTLTGVFENNVCSKVGKKTYTNGLIYVGELFEDQEHGRGVLTDASGTRIVGVWNNGRLEEELVEMIVSATEAKAQLLKYLGCFTGSGNAADVRTLISDLEQLSTELPSSLAGDWTLIGCEASKKVNACCDQTITYLDDDFLILRDDSDPFVPLWLLSGLQAYGVALLSSSSPSPSYGKFTYVPKVQRIFLASIIRQLHVVELACGTALPSLAALASGTRVTSTDISLLSLRLAEQSAHQQGEMEEDFSTRVFDIINEPPQNLLDLNPDVVVASDLLYNEPVAKALGHQLGVAAANGATVITTDAGRLDGQGQKIFLESFWASSGAAAETGFAQFQKEVIPDRILDLGVNAMKYGKAIAIFANGDKYVGCLQSAQKEGDGMRIWYVYADASAYKGVWSADSLDGESHPQGSEAQSSVTSRIHDLNARNAEAVAAMKTKLPGERKQADSPGMENVLQLDHCKVPPVAKIQD</sequence>
<dbReference type="InterPro" id="IPR019410">
    <property type="entry name" value="Methyltransf_16"/>
</dbReference>
<dbReference type="PANTHER" id="PTHR43215:SF14">
    <property type="entry name" value="RADIAL SPOKE HEAD 1 HOMOLOG"/>
    <property type="match status" value="1"/>
</dbReference>
<dbReference type="Gene3D" id="3.40.50.150">
    <property type="entry name" value="Vaccinia Virus protein VP39"/>
    <property type="match status" value="1"/>
</dbReference>
<dbReference type="InterPro" id="IPR003409">
    <property type="entry name" value="MORN"/>
</dbReference>
<evidence type="ECO:0000313" key="3">
    <source>
        <dbReference type="Proteomes" id="UP001642464"/>
    </source>
</evidence>
<name>A0ABP0M080_9DINO</name>
<keyword evidence="1" id="KW-0677">Repeat</keyword>
<dbReference type="SMART" id="SM00698">
    <property type="entry name" value="MORN"/>
    <property type="match status" value="17"/>
</dbReference>